<protein>
    <submittedName>
        <fullName evidence="2">Uncharacterized protein</fullName>
    </submittedName>
</protein>
<proteinExistence type="predicted"/>
<feature type="signal peptide" evidence="1">
    <location>
        <begin position="1"/>
        <end position="23"/>
    </location>
</feature>
<sequence>GMIFPFLELCWHCIAFLSSSVHSCTELPLYRIILIEATYFSKHLVNTVMLQSDTKNF</sequence>
<accession>A0AAD8E244</accession>
<keyword evidence="3" id="KW-1185">Reference proteome</keyword>
<dbReference type="Proteomes" id="UP001233999">
    <property type="component" value="Unassembled WGS sequence"/>
</dbReference>
<evidence type="ECO:0000313" key="2">
    <source>
        <dbReference type="EMBL" id="KAJ9574570.1"/>
    </source>
</evidence>
<reference evidence="2" key="2">
    <citation type="submission" date="2023-05" db="EMBL/GenBank/DDBJ databases">
        <authorList>
            <person name="Fouks B."/>
        </authorList>
    </citation>
    <scope>NUCLEOTIDE SEQUENCE</scope>
    <source>
        <strain evidence="2">Stay&amp;Tobe</strain>
        <tissue evidence="2">Testes</tissue>
    </source>
</reference>
<organism evidence="2 3">
    <name type="scientific">Diploptera punctata</name>
    <name type="common">Pacific beetle cockroach</name>
    <dbReference type="NCBI Taxonomy" id="6984"/>
    <lineage>
        <taxon>Eukaryota</taxon>
        <taxon>Metazoa</taxon>
        <taxon>Ecdysozoa</taxon>
        <taxon>Arthropoda</taxon>
        <taxon>Hexapoda</taxon>
        <taxon>Insecta</taxon>
        <taxon>Pterygota</taxon>
        <taxon>Neoptera</taxon>
        <taxon>Polyneoptera</taxon>
        <taxon>Dictyoptera</taxon>
        <taxon>Blattodea</taxon>
        <taxon>Blaberoidea</taxon>
        <taxon>Blaberidae</taxon>
        <taxon>Diplopterinae</taxon>
        <taxon>Diploptera</taxon>
    </lineage>
</organism>
<comment type="caution">
    <text evidence="2">The sequence shown here is derived from an EMBL/GenBank/DDBJ whole genome shotgun (WGS) entry which is preliminary data.</text>
</comment>
<feature type="chain" id="PRO_5042277657" evidence="1">
    <location>
        <begin position="24"/>
        <end position="57"/>
    </location>
</feature>
<dbReference type="EMBL" id="JASPKZ010010277">
    <property type="protein sequence ID" value="KAJ9574570.1"/>
    <property type="molecule type" value="Genomic_DNA"/>
</dbReference>
<feature type="non-terminal residue" evidence="2">
    <location>
        <position position="57"/>
    </location>
</feature>
<name>A0AAD8E244_DIPPU</name>
<dbReference type="AlphaFoldDB" id="A0AAD8E244"/>
<evidence type="ECO:0000256" key="1">
    <source>
        <dbReference type="SAM" id="SignalP"/>
    </source>
</evidence>
<keyword evidence="1" id="KW-0732">Signal</keyword>
<gene>
    <name evidence="2" type="ORF">L9F63_008266</name>
</gene>
<reference evidence="2" key="1">
    <citation type="journal article" date="2023" name="IScience">
        <title>Live-bearing cockroach genome reveals convergent evolutionary mechanisms linked to viviparity in insects and beyond.</title>
        <authorList>
            <person name="Fouks B."/>
            <person name="Harrison M.C."/>
            <person name="Mikhailova A.A."/>
            <person name="Marchal E."/>
            <person name="English S."/>
            <person name="Carruthers M."/>
            <person name="Jennings E.C."/>
            <person name="Chiamaka E.L."/>
            <person name="Frigard R.A."/>
            <person name="Pippel M."/>
            <person name="Attardo G.M."/>
            <person name="Benoit J.B."/>
            <person name="Bornberg-Bauer E."/>
            <person name="Tobe S.S."/>
        </authorList>
    </citation>
    <scope>NUCLEOTIDE SEQUENCE</scope>
    <source>
        <strain evidence="2">Stay&amp;Tobe</strain>
    </source>
</reference>
<feature type="non-terminal residue" evidence="2">
    <location>
        <position position="1"/>
    </location>
</feature>
<evidence type="ECO:0000313" key="3">
    <source>
        <dbReference type="Proteomes" id="UP001233999"/>
    </source>
</evidence>